<evidence type="ECO:0000313" key="5">
    <source>
        <dbReference type="Proteomes" id="UP000269289"/>
    </source>
</evidence>
<dbReference type="GO" id="GO:0052621">
    <property type="term" value="F:diguanylate cyclase activity"/>
    <property type="evidence" value="ECO:0007669"/>
    <property type="project" value="TreeGrafter"/>
</dbReference>
<dbReference type="FunFam" id="3.30.70.270:FF:000001">
    <property type="entry name" value="Diguanylate cyclase domain protein"/>
    <property type="match status" value="1"/>
</dbReference>
<dbReference type="InterPro" id="IPR019734">
    <property type="entry name" value="TPR_rpt"/>
</dbReference>
<dbReference type="SUPFAM" id="SSF48452">
    <property type="entry name" value="TPR-like"/>
    <property type="match status" value="2"/>
</dbReference>
<keyword evidence="1" id="KW-0175">Coiled coil</keyword>
<dbReference type="Pfam" id="PF00990">
    <property type="entry name" value="GGDEF"/>
    <property type="match status" value="1"/>
</dbReference>
<dbReference type="SMART" id="SM00267">
    <property type="entry name" value="GGDEF"/>
    <property type="match status" value="1"/>
</dbReference>
<evidence type="ECO:0000256" key="1">
    <source>
        <dbReference type="SAM" id="Coils"/>
    </source>
</evidence>
<dbReference type="PROSITE" id="PS50887">
    <property type="entry name" value="GGDEF"/>
    <property type="match status" value="1"/>
</dbReference>
<protein>
    <submittedName>
        <fullName evidence="4">Diguanylate cyclase</fullName>
    </submittedName>
</protein>
<sequence>MMTDMTTARAAQGDPVPDWPSELARIDRLCDAAPALCIAAVPALLVRARAEHAVEPEIELEYNAGWAHHLLGDDPQALAAMERALELSTTRGLRAWEGRLLQGLAAVYNGFGDNLTALEFLDRSLGIRRELGDTEGLAAALNNLADTYISMGRFPDKARDLLDEAARLWPLLDRPDGTCATLSGLAKLDTDESEALAGTDPVRARALADRAASLAAQGLEAARGVPDADGGDTGNPRMAAEAQVRLARAHMARGDLPAAVEALAAVAAALPRVEARYLSIRYHAAQGRLHRLLGDHPAAVSSLTSGLLLAEESLRPMERADVLRELVLVHEDAGDLRAALDTHRQYHEAIMLQRDQAAERRGIVVNAQLDVERVRQARDQARKRAAELAALNETLQHDAAHDPLTGLLNRRGLDAILAARLGREEDLAYVVADIDHFKSVNDVHSHPVGDEVLRRVGQIMTAAVRVGDVAARVGGEEFTLVLLDSAREQAAAVCERIRATIAGYPWHELSPGLSVTMSFGGAMAAPGEAGHTLAARADVALYRAKRLGRDQVQFDVPAAGDPVRGTTAGALPVLPVVPLPPLPIGGSGAPATPAGGVRRTTGSAGSTTACTSA</sequence>
<dbReference type="SUPFAM" id="SSF55073">
    <property type="entry name" value="Nucleotide cyclase"/>
    <property type="match status" value="1"/>
</dbReference>
<dbReference type="InterPro" id="IPR050469">
    <property type="entry name" value="Diguanylate_Cyclase"/>
</dbReference>
<feature type="region of interest" description="Disordered" evidence="2">
    <location>
        <begin position="587"/>
        <end position="613"/>
    </location>
</feature>
<reference evidence="4 5" key="1">
    <citation type="submission" date="2018-10" db="EMBL/GenBank/DDBJ databases">
        <title>Isolation, diversity and antifungal activity of actinobacteria from wheat.</title>
        <authorList>
            <person name="Han C."/>
        </authorList>
    </citation>
    <scope>NUCLEOTIDE SEQUENCE [LARGE SCALE GENOMIC DNA]</scope>
    <source>
        <strain evidence="4 5">NEAU-YY56</strain>
    </source>
</reference>
<dbReference type="GO" id="GO:0005886">
    <property type="term" value="C:plasma membrane"/>
    <property type="evidence" value="ECO:0007669"/>
    <property type="project" value="TreeGrafter"/>
</dbReference>
<dbReference type="GO" id="GO:1902201">
    <property type="term" value="P:negative regulation of bacterial-type flagellum-dependent cell motility"/>
    <property type="evidence" value="ECO:0007669"/>
    <property type="project" value="TreeGrafter"/>
</dbReference>
<name>A0A3M2J550_9CELL</name>
<dbReference type="EMBL" id="RFFI01000056">
    <property type="protein sequence ID" value="RMI09222.1"/>
    <property type="molecule type" value="Genomic_DNA"/>
</dbReference>
<dbReference type="CDD" id="cd01949">
    <property type="entry name" value="GGDEF"/>
    <property type="match status" value="1"/>
</dbReference>
<feature type="domain" description="GGDEF" evidence="3">
    <location>
        <begin position="425"/>
        <end position="557"/>
    </location>
</feature>
<evidence type="ECO:0000259" key="3">
    <source>
        <dbReference type="PROSITE" id="PS50887"/>
    </source>
</evidence>
<dbReference type="AlphaFoldDB" id="A0A3M2J550"/>
<dbReference type="SMART" id="SM00028">
    <property type="entry name" value="TPR"/>
    <property type="match status" value="5"/>
</dbReference>
<dbReference type="NCBIfam" id="TIGR00254">
    <property type="entry name" value="GGDEF"/>
    <property type="match status" value="1"/>
</dbReference>
<dbReference type="InterPro" id="IPR029787">
    <property type="entry name" value="Nucleotide_cyclase"/>
</dbReference>
<proteinExistence type="predicted"/>
<dbReference type="PANTHER" id="PTHR45138:SF9">
    <property type="entry name" value="DIGUANYLATE CYCLASE DGCM-RELATED"/>
    <property type="match status" value="1"/>
</dbReference>
<dbReference type="InterPro" id="IPR011990">
    <property type="entry name" value="TPR-like_helical_dom_sf"/>
</dbReference>
<dbReference type="InterPro" id="IPR043128">
    <property type="entry name" value="Rev_trsase/Diguanyl_cyclase"/>
</dbReference>
<keyword evidence="5" id="KW-1185">Reference proteome</keyword>
<accession>A0A3M2J550</accession>
<dbReference type="InterPro" id="IPR000160">
    <property type="entry name" value="GGDEF_dom"/>
</dbReference>
<evidence type="ECO:0000256" key="2">
    <source>
        <dbReference type="SAM" id="MobiDB-lite"/>
    </source>
</evidence>
<gene>
    <name evidence="4" type="ORF">EBM89_11215</name>
</gene>
<feature type="compositionally biased region" description="Low complexity" evidence="2">
    <location>
        <begin position="589"/>
        <end position="613"/>
    </location>
</feature>
<dbReference type="Pfam" id="PF13424">
    <property type="entry name" value="TPR_12"/>
    <property type="match status" value="1"/>
</dbReference>
<dbReference type="GO" id="GO:0043709">
    <property type="term" value="P:cell adhesion involved in single-species biofilm formation"/>
    <property type="evidence" value="ECO:0007669"/>
    <property type="project" value="TreeGrafter"/>
</dbReference>
<dbReference type="Proteomes" id="UP000269289">
    <property type="component" value="Unassembled WGS sequence"/>
</dbReference>
<dbReference type="Gene3D" id="1.25.40.10">
    <property type="entry name" value="Tetratricopeptide repeat domain"/>
    <property type="match status" value="2"/>
</dbReference>
<dbReference type="Gene3D" id="3.30.70.270">
    <property type="match status" value="1"/>
</dbReference>
<comment type="caution">
    <text evidence="4">The sequence shown here is derived from an EMBL/GenBank/DDBJ whole genome shotgun (WGS) entry which is preliminary data.</text>
</comment>
<organism evidence="4 5">
    <name type="scientific">Cellulomonas triticagri</name>
    <dbReference type="NCBI Taxonomy" id="2483352"/>
    <lineage>
        <taxon>Bacteria</taxon>
        <taxon>Bacillati</taxon>
        <taxon>Actinomycetota</taxon>
        <taxon>Actinomycetes</taxon>
        <taxon>Micrococcales</taxon>
        <taxon>Cellulomonadaceae</taxon>
        <taxon>Cellulomonas</taxon>
    </lineage>
</organism>
<dbReference type="PANTHER" id="PTHR45138">
    <property type="entry name" value="REGULATORY COMPONENTS OF SENSORY TRANSDUCTION SYSTEM"/>
    <property type="match status" value="1"/>
</dbReference>
<feature type="coiled-coil region" evidence="1">
    <location>
        <begin position="364"/>
        <end position="398"/>
    </location>
</feature>
<evidence type="ECO:0000313" key="4">
    <source>
        <dbReference type="EMBL" id="RMI09222.1"/>
    </source>
</evidence>